<keyword evidence="3" id="KW-1185">Reference proteome</keyword>
<dbReference type="eggNOG" id="ENOG5034AV6">
    <property type="taxonomic scope" value="Bacteria"/>
</dbReference>
<proteinExistence type="predicted"/>
<dbReference type="AlphaFoldDB" id="F1T5M5"/>
<comment type="caution">
    <text evidence="2">The sequence shown here is derived from an EMBL/GenBank/DDBJ whole genome shotgun (WGS) entry which is preliminary data.</text>
</comment>
<organism evidence="2 3">
    <name type="scientific">Fannyhessea vaginae DSM 15829</name>
    <dbReference type="NCBI Taxonomy" id="525256"/>
    <lineage>
        <taxon>Bacteria</taxon>
        <taxon>Bacillati</taxon>
        <taxon>Actinomycetota</taxon>
        <taxon>Coriobacteriia</taxon>
        <taxon>Coriobacteriales</taxon>
        <taxon>Atopobiaceae</taxon>
        <taxon>Fannyhessea</taxon>
    </lineage>
</organism>
<accession>F1T5M5</accession>
<evidence type="ECO:0000256" key="1">
    <source>
        <dbReference type="SAM" id="Phobius"/>
    </source>
</evidence>
<feature type="transmembrane region" description="Helical" evidence="1">
    <location>
        <begin position="54"/>
        <end position="72"/>
    </location>
</feature>
<dbReference type="EMBL" id="ACGK02000001">
    <property type="protein sequence ID" value="EGF23159.1"/>
    <property type="molecule type" value="Genomic_DNA"/>
</dbReference>
<dbReference type="Proteomes" id="UP000005947">
    <property type="component" value="Unassembled WGS sequence"/>
</dbReference>
<keyword evidence="1" id="KW-0472">Membrane</keyword>
<reference evidence="2 3" key="1">
    <citation type="submission" date="2011-02" db="EMBL/GenBank/DDBJ databases">
        <authorList>
            <person name="Muzny D."/>
            <person name="Qin X."/>
            <person name="Buhay C."/>
            <person name="Dugan-Rocha S."/>
            <person name="Ding Y."/>
            <person name="Chen G."/>
            <person name="Hawes A."/>
            <person name="Holder M."/>
            <person name="Jhangiani S."/>
            <person name="Johnson A."/>
            <person name="Khan Z."/>
            <person name="Li Z."/>
            <person name="Liu W."/>
            <person name="Liu X."/>
            <person name="Perez L."/>
            <person name="Shen H."/>
            <person name="Wang Q."/>
            <person name="Watt J."/>
            <person name="Xi L."/>
            <person name="Xin Y."/>
            <person name="Zhou J."/>
            <person name="Deng J."/>
            <person name="Jiang H."/>
            <person name="Liu Y."/>
            <person name="Qu J."/>
            <person name="Song X.-Z."/>
            <person name="Zhang L."/>
            <person name="Villasana D."/>
            <person name="Johnson A."/>
            <person name="Liu J."/>
            <person name="Liyanage D."/>
            <person name="Lorensuhewa L."/>
            <person name="Robinson T."/>
            <person name="Song A."/>
            <person name="Song B.-B."/>
            <person name="Dinh H."/>
            <person name="Thornton R."/>
            <person name="Coyle M."/>
            <person name="Francisco L."/>
            <person name="Jackson L."/>
            <person name="Javaid M."/>
            <person name="Korchina V."/>
            <person name="Kovar C."/>
            <person name="Mata R."/>
            <person name="Mathew T."/>
            <person name="Ngo R."/>
            <person name="Nguyen L."/>
            <person name="Nguyen N."/>
            <person name="Okwuonu G."/>
            <person name="Ongeri F."/>
            <person name="Pham C."/>
            <person name="Simmons D."/>
            <person name="Wilczek-Boney K."/>
            <person name="Hale W."/>
            <person name="Jakkamsetti A."/>
            <person name="Pham P."/>
            <person name="Ruth R."/>
            <person name="San Lucas F."/>
            <person name="Warren J."/>
            <person name="Zhang J."/>
            <person name="Zhao Z."/>
            <person name="Zhou C."/>
            <person name="Zhu D."/>
            <person name="Lee S."/>
            <person name="Bess C."/>
            <person name="Blankenburg K."/>
            <person name="Forbes L."/>
            <person name="Fu Q."/>
            <person name="Gubbala S."/>
            <person name="Hirani K."/>
            <person name="Jayaseelan J.C."/>
            <person name="Lara F."/>
            <person name="Munidasa M."/>
            <person name="Palculict T."/>
            <person name="Patil S."/>
            <person name="Pu L.-L."/>
            <person name="Saada N."/>
            <person name="Tang L."/>
            <person name="Weissenberger G."/>
            <person name="Zhu Y."/>
            <person name="Hemphill L."/>
            <person name="Shang Y."/>
            <person name="Youmans B."/>
            <person name="Ayvaz T."/>
            <person name="Ross M."/>
            <person name="Santibanez J."/>
            <person name="Aqrawi P."/>
            <person name="Gross S."/>
            <person name="Joshi V."/>
            <person name="Fowler G."/>
            <person name="Nazareth L."/>
            <person name="Reid J."/>
            <person name="Worley K."/>
            <person name="Petrosino J."/>
            <person name="Highlander S."/>
            <person name="Gibbs R."/>
        </authorList>
    </citation>
    <scope>NUCLEOTIDE SEQUENCE [LARGE SCALE GENOMIC DNA]</scope>
    <source>
        <strain evidence="2 3">DSM 15829</strain>
    </source>
</reference>
<evidence type="ECO:0000313" key="2">
    <source>
        <dbReference type="EMBL" id="EGF23159.1"/>
    </source>
</evidence>
<protein>
    <submittedName>
        <fullName evidence="2">Uncharacterized protein</fullName>
    </submittedName>
</protein>
<name>F1T5M5_9ACTN</name>
<evidence type="ECO:0000313" key="3">
    <source>
        <dbReference type="Proteomes" id="UP000005947"/>
    </source>
</evidence>
<gene>
    <name evidence="2" type="ORF">HMPREF0091_10106</name>
</gene>
<keyword evidence="1" id="KW-1133">Transmembrane helix</keyword>
<sequence length="216" mass="23552">MAKGCGVAVETRATIESLSADKRVIRSRERAHQKFLYRKAYTQQALSGNNVKKIIICLVVLIAVFIGAYFIMKPFIEKPAAPQAEADMPQQQVAPEVAIEYRGMKYYIQEKDDGSHVLSAKAINSSQDDASELAQIKGTPIQLILYNGALLIPENLSDGTWDVLAYTFSPESVPSPVVDAQGAPIVGTGELVKAELRDPHLVVTDANHKETSISLV</sequence>
<keyword evidence="1" id="KW-0812">Transmembrane</keyword>